<sequence length="302" mass="33666">MPPKRKVKDTASPIRPSASRSRSTRTSKASPATDANESDALPARPTKRARGAASKATGQNDDLDDDFGGYGRGSSKPATIEQHLMDQNKKSKEFIQSFKEQVVQGRQRVHEKLARLKQDLYLPSLESHNDPSSSSSNNDLSDIYTTLQTAAAQSLSTKDNPLFEQTQLLLRLSRGILECHRTADRDSRAPELASPREMWKKDEEGMRKLLECGRLHGERVVEGWITPGGDQLQQQQQQETDGEDESGGEDKEDMDEAENLARGLFEWRRKGRGLKGEESWGVAARRQMVALAGLVRTLPLKE</sequence>
<dbReference type="EMBL" id="MU856916">
    <property type="protein sequence ID" value="KAK4154286.1"/>
    <property type="molecule type" value="Genomic_DNA"/>
</dbReference>
<feature type="compositionally biased region" description="Acidic residues" evidence="1">
    <location>
        <begin position="240"/>
        <end position="258"/>
    </location>
</feature>
<protein>
    <submittedName>
        <fullName evidence="2">Uncharacterized protein</fullName>
    </submittedName>
</protein>
<feature type="compositionally biased region" description="Low complexity" evidence="1">
    <location>
        <begin position="10"/>
        <end position="33"/>
    </location>
</feature>
<comment type="caution">
    <text evidence="2">The sequence shown here is derived from an EMBL/GenBank/DDBJ whole genome shotgun (WGS) entry which is preliminary data.</text>
</comment>
<dbReference type="Proteomes" id="UP001302745">
    <property type="component" value="Unassembled WGS sequence"/>
</dbReference>
<evidence type="ECO:0000313" key="3">
    <source>
        <dbReference type="Proteomes" id="UP001302745"/>
    </source>
</evidence>
<accession>A0AAN6VP12</accession>
<reference evidence="2" key="1">
    <citation type="journal article" date="2023" name="Mol. Phylogenet. Evol.">
        <title>Genome-scale phylogeny and comparative genomics of the fungal order Sordariales.</title>
        <authorList>
            <person name="Hensen N."/>
            <person name="Bonometti L."/>
            <person name="Westerberg I."/>
            <person name="Brannstrom I.O."/>
            <person name="Guillou S."/>
            <person name="Cros-Aarteil S."/>
            <person name="Calhoun S."/>
            <person name="Haridas S."/>
            <person name="Kuo A."/>
            <person name="Mondo S."/>
            <person name="Pangilinan J."/>
            <person name="Riley R."/>
            <person name="LaButti K."/>
            <person name="Andreopoulos B."/>
            <person name="Lipzen A."/>
            <person name="Chen C."/>
            <person name="Yan M."/>
            <person name="Daum C."/>
            <person name="Ng V."/>
            <person name="Clum A."/>
            <person name="Steindorff A."/>
            <person name="Ohm R.A."/>
            <person name="Martin F."/>
            <person name="Silar P."/>
            <person name="Natvig D.O."/>
            <person name="Lalanne C."/>
            <person name="Gautier V."/>
            <person name="Ament-Velasquez S.L."/>
            <person name="Kruys A."/>
            <person name="Hutchinson M.I."/>
            <person name="Powell A.J."/>
            <person name="Barry K."/>
            <person name="Miller A.N."/>
            <person name="Grigoriev I.V."/>
            <person name="Debuchy R."/>
            <person name="Gladieux P."/>
            <person name="Hiltunen Thoren M."/>
            <person name="Johannesson H."/>
        </authorList>
    </citation>
    <scope>NUCLEOTIDE SEQUENCE</scope>
    <source>
        <strain evidence="2">CBS 538.74</strain>
    </source>
</reference>
<feature type="compositionally biased region" description="Basic and acidic residues" evidence="1">
    <location>
        <begin position="83"/>
        <end position="92"/>
    </location>
</feature>
<keyword evidence="3" id="KW-1185">Reference proteome</keyword>
<feature type="region of interest" description="Disordered" evidence="1">
    <location>
        <begin position="225"/>
        <end position="258"/>
    </location>
</feature>
<gene>
    <name evidence="2" type="ORF">C8A00DRAFT_32963</name>
</gene>
<evidence type="ECO:0000256" key="1">
    <source>
        <dbReference type="SAM" id="MobiDB-lite"/>
    </source>
</evidence>
<proteinExistence type="predicted"/>
<dbReference type="AlphaFoldDB" id="A0AAN6VP12"/>
<feature type="compositionally biased region" description="Low complexity" evidence="1">
    <location>
        <begin position="228"/>
        <end position="239"/>
    </location>
</feature>
<organism evidence="2 3">
    <name type="scientific">Chaetomidium leptoderma</name>
    <dbReference type="NCBI Taxonomy" id="669021"/>
    <lineage>
        <taxon>Eukaryota</taxon>
        <taxon>Fungi</taxon>
        <taxon>Dikarya</taxon>
        <taxon>Ascomycota</taxon>
        <taxon>Pezizomycotina</taxon>
        <taxon>Sordariomycetes</taxon>
        <taxon>Sordariomycetidae</taxon>
        <taxon>Sordariales</taxon>
        <taxon>Chaetomiaceae</taxon>
        <taxon>Chaetomidium</taxon>
    </lineage>
</organism>
<name>A0AAN6VP12_9PEZI</name>
<reference evidence="2" key="2">
    <citation type="submission" date="2023-05" db="EMBL/GenBank/DDBJ databases">
        <authorList>
            <consortium name="Lawrence Berkeley National Laboratory"/>
            <person name="Steindorff A."/>
            <person name="Hensen N."/>
            <person name="Bonometti L."/>
            <person name="Westerberg I."/>
            <person name="Brannstrom I.O."/>
            <person name="Guillou S."/>
            <person name="Cros-Aarteil S."/>
            <person name="Calhoun S."/>
            <person name="Haridas S."/>
            <person name="Kuo A."/>
            <person name="Mondo S."/>
            <person name="Pangilinan J."/>
            <person name="Riley R."/>
            <person name="Labutti K."/>
            <person name="Andreopoulos B."/>
            <person name="Lipzen A."/>
            <person name="Chen C."/>
            <person name="Yanf M."/>
            <person name="Daum C."/>
            <person name="Ng V."/>
            <person name="Clum A."/>
            <person name="Ohm R."/>
            <person name="Martin F."/>
            <person name="Silar P."/>
            <person name="Natvig D."/>
            <person name="Lalanne C."/>
            <person name="Gautier V."/>
            <person name="Ament-Velasquez S.L."/>
            <person name="Kruys A."/>
            <person name="Hutchinson M.I."/>
            <person name="Powell A.J."/>
            <person name="Barry K."/>
            <person name="Miller A.N."/>
            <person name="Grigoriev I.V."/>
            <person name="Debuchy R."/>
            <person name="Gladieux P."/>
            <person name="Thoren M.H."/>
            <person name="Johannesson H."/>
        </authorList>
    </citation>
    <scope>NUCLEOTIDE SEQUENCE</scope>
    <source>
        <strain evidence="2">CBS 538.74</strain>
    </source>
</reference>
<feature type="region of interest" description="Disordered" evidence="1">
    <location>
        <begin position="1"/>
        <end position="92"/>
    </location>
</feature>
<evidence type="ECO:0000313" key="2">
    <source>
        <dbReference type="EMBL" id="KAK4154286.1"/>
    </source>
</evidence>